<gene>
    <name evidence="1" type="ORF">GUJ93_ZPchr0010g11034</name>
</gene>
<accession>A0A8J5TMA7</accession>
<sequence>MVKNGEKMQTLLAEVLRRCDSILEALGGTVDGGGDVILGVGGGINTVSMGGDASWDNIGTGVDGIGSVVRDTVADVILASDTVSSILTSTSTIATSHDTHANIITTAHDNILRSC</sequence>
<reference evidence="1" key="2">
    <citation type="submission" date="2021-02" db="EMBL/GenBank/DDBJ databases">
        <authorList>
            <person name="Kimball J.A."/>
            <person name="Haas M.W."/>
            <person name="Macchietto M."/>
            <person name="Kono T."/>
            <person name="Duquette J."/>
            <person name="Shao M."/>
        </authorList>
    </citation>
    <scope>NUCLEOTIDE SEQUENCE</scope>
    <source>
        <tissue evidence="1">Fresh leaf tissue</tissue>
    </source>
</reference>
<name>A0A8J5TMA7_ZIZPA</name>
<dbReference type="AlphaFoldDB" id="A0A8J5TMA7"/>
<keyword evidence="2" id="KW-1185">Reference proteome</keyword>
<comment type="caution">
    <text evidence="1">The sequence shown here is derived from an EMBL/GenBank/DDBJ whole genome shotgun (WGS) entry which is preliminary data.</text>
</comment>
<proteinExistence type="predicted"/>
<dbReference type="Proteomes" id="UP000729402">
    <property type="component" value="Unassembled WGS sequence"/>
</dbReference>
<organism evidence="1 2">
    <name type="scientific">Zizania palustris</name>
    <name type="common">Northern wild rice</name>
    <dbReference type="NCBI Taxonomy" id="103762"/>
    <lineage>
        <taxon>Eukaryota</taxon>
        <taxon>Viridiplantae</taxon>
        <taxon>Streptophyta</taxon>
        <taxon>Embryophyta</taxon>
        <taxon>Tracheophyta</taxon>
        <taxon>Spermatophyta</taxon>
        <taxon>Magnoliopsida</taxon>
        <taxon>Liliopsida</taxon>
        <taxon>Poales</taxon>
        <taxon>Poaceae</taxon>
        <taxon>BOP clade</taxon>
        <taxon>Oryzoideae</taxon>
        <taxon>Oryzeae</taxon>
        <taxon>Zizaniinae</taxon>
        <taxon>Zizania</taxon>
    </lineage>
</organism>
<evidence type="ECO:0000313" key="1">
    <source>
        <dbReference type="EMBL" id="KAG8084036.1"/>
    </source>
</evidence>
<reference evidence="1" key="1">
    <citation type="journal article" date="2021" name="bioRxiv">
        <title>Whole Genome Assembly and Annotation of Northern Wild Rice, Zizania palustris L., Supports a Whole Genome Duplication in the Zizania Genus.</title>
        <authorList>
            <person name="Haas M."/>
            <person name="Kono T."/>
            <person name="Macchietto M."/>
            <person name="Millas R."/>
            <person name="McGilp L."/>
            <person name="Shao M."/>
            <person name="Duquette J."/>
            <person name="Hirsch C.N."/>
            <person name="Kimball J."/>
        </authorList>
    </citation>
    <scope>NUCLEOTIDE SEQUENCE</scope>
    <source>
        <tissue evidence="1">Fresh leaf tissue</tissue>
    </source>
</reference>
<evidence type="ECO:0000313" key="2">
    <source>
        <dbReference type="Proteomes" id="UP000729402"/>
    </source>
</evidence>
<protein>
    <submittedName>
        <fullName evidence="1">Uncharacterized protein</fullName>
    </submittedName>
</protein>
<dbReference type="EMBL" id="JAAALK010000082">
    <property type="protein sequence ID" value="KAG8084036.1"/>
    <property type="molecule type" value="Genomic_DNA"/>
</dbReference>